<evidence type="ECO:0000313" key="3">
    <source>
        <dbReference type="Ensembl" id="ENSTNIP00000020145.1"/>
    </source>
</evidence>
<dbReference type="AlphaFoldDB" id="Q4RNG5"/>
<feature type="transmembrane region" description="Helical" evidence="1">
    <location>
        <begin position="245"/>
        <end position="262"/>
    </location>
</feature>
<sequence length="299" mass="32309">MSSVEKLRRAEAGLLSHTLNLLVPTFGVLVLVTYALCEELRNFVFGIFVPQYHYSFPVALSFGQVLPSLFFLNLLHALGLVRLRPFSRSLGEKMLVPALGLGIHDVLVTWAKASSLDSGLSPQTQLLLPSATVGLSYCLKVPSLPSVHVSVLIAILSGTSLVLTVSQEVTGIPPLEYMYAPLAVLLHSLSLTFLAKVLEAEQRQPLDSRASVLDLYYAQVVTQGCVLGPLWLLHPDGPWTVVGGGSWHSLLFLGYLLALLLLSTALKLAVAVAALCISPVAAALLHSARQLIRPFFRLL</sequence>
<feature type="transmembrane region" description="Helical" evidence="1">
    <location>
        <begin position="147"/>
        <end position="165"/>
    </location>
</feature>
<reference evidence="2" key="2">
    <citation type="submission" date="2004-02" db="EMBL/GenBank/DDBJ databases">
        <authorList>
            <consortium name="Genoscope"/>
            <consortium name="Whitehead Institute Centre for Genome Research"/>
        </authorList>
    </citation>
    <scope>NUCLEOTIDE SEQUENCE</scope>
</reference>
<evidence type="ECO:0000313" key="4">
    <source>
        <dbReference type="Proteomes" id="UP000007303"/>
    </source>
</evidence>
<feature type="transmembrane region" description="Helical" evidence="1">
    <location>
        <begin position="56"/>
        <end position="83"/>
    </location>
</feature>
<keyword evidence="1" id="KW-1133">Transmembrane helix</keyword>
<feature type="transmembrane region" description="Helical" evidence="1">
    <location>
        <begin position="268"/>
        <end position="288"/>
    </location>
</feature>
<dbReference type="OrthoDB" id="9943635at2759"/>
<dbReference type="EMBL" id="CAAE01015013">
    <property type="protein sequence ID" value="CAG10067.1"/>
    <property type="molecule type" value="Genomic_DNA"/>
</dbReference>
<proteinExistence type="predicted"/>
<keyword evidence="4" id="KW-1185">Reference proteome</keyword>
<dbReference type="OMA" id="KCSGRWR"/>
<reference evidence="2 4" key="1">
    <citation type="journal article" date="2004" name="Nature">
        <title>Genome duplication in the teleost fish Tetraodon nigroviridis reveals the early vertebrate proto-karyotype.</title>
        <authorList>
            <person name="Jaillon O."/>
            <person name="Aury J.-M."/>
            <person name="Brunet F."/>
            <person name="Petit J.-L."/>
            <person name="Stange-Thomann N."/>
            <person name="Mauceli E."/>
            <person name="Bouneau L."/>
            <person name="Fischer C."/>
            <person name="Ozouf-Costaz C."/>
            <person name="Bernot A."/>
            <person name="Nicaud S."/>
            <person name="Jaffe D."/>
            <person name="Fisher S."/>
            <person name="Lutfalla G."/>
            <person name="Dossat C."/>
            <person name="Segurens B."/>
            <person name="Dasilva C."/>
            <person name="Salanoubat M."/>
            <person name="Levy M."/>
            <person name="Boudet N."/>
            <person name="Castellano S."/>
            <person name="Anthouard V."/>
            <person name="Jubin C."/>
            <person name="Castelli V."/>
            <person name="Katinka M."/>
            <person name="Vacherie B."/>
            <person name="Biemont C."/>
            <person name="Skalli Z."/>
            <person name="Cattolico L."/>
            <person name="Poulain J."/>
            <person name="De Berardinis V."/>
            <person name="Cruaud C."/>
            <person name="Duprat S."/>
            <person name="Brottier P."/>
            <person name="Coutanceau J.-P."/>
            <person name="Gouzy J."/>
            <person name="Parra G."/>
            <person name="Lardier G."/>
            <person name="Chapple C."/>
            <person name="McKernan K.J."/>
            <person name="McEwan P."/>
            <person name="Bosak S."/>
            <person name="Kellis M."/>
            <person name="Volff J.-N."/>
            <person name="Guigo R."/>
            <person name="Zody M.C."/>
            <person name="Mesirov J."/>
            <person name="Lindblad-Toh K."/>
            <person name="Birren B."/>
            <person name="Nusbaum C."/>
            <person name="Kahn D."/>
            <person name="Robinson-Rechavi M."/>
            <person name="Laudet V."/>
            <person name="Schachter V."/>
            <person name="Quetier F."/>
            <person name="Saurin W."/>
            <person name="Scarpelli C."/>
            <person name="Wincker P."/>
            <person name="Lander E.S."/>
            <person name="Weissenbach J."/>
            <person name="Roest Crollius H."/>
        </authorList>
    </citation>
    <scope>NUCLEOTIDE SEQUENCE [LARGE SCALE GENOMIC DNA]</scope>
</reference>
<evidence type="ECO:0000313" key="2">
    <source>
        <dbReference type="EMBL" id="CAG10067.1"/>
    </source>
</evidence>
<feature type="transmembrane region" description="Helical" evidence="1">
    <location>
        <begin position="12"/>
        <end position="36"/>
    </location>
</feature>
<dbReference type="HOGENOM" id="CLU_1047774_0_0_1"/>
<accession>Q4RNG5</accession>
<feature type="transmembrane region" description="Helical" evidence="1">
    <location>
        <begin position="177"/>
        <end position="195"/>
    </location>
</feature>
<dbReference type="STRING" id="99883.ENSTNIP00000020145"/>
<dbReference type="GeneTree" id="ENSGT00390000007694"/>
<dbReference type="Proteomes" id="UP000007303">
    <property type="component" value="Unassembled WGS sequence"/>
</dbReference>
<protein>
    <submittedName>
        <fullName evidence="2">Chromosome undetermined SCAF15013, whole genome shotgun sequence</fullName>
    </submittedName>
    <submittedName>
        <fullName evidence="3">Si:ch211-207n2.7</fullName>
    </submittedName>
</protein>
<feature type="transmembrane region" description="Helical" evidence="1">
    <location>
        <begin position="215"/>
        <end position="233"/>
    </location>
</feature>
<evidence type="ECO:0000256" key="1">
    <source>
        <dbReference type="SAM" id="Phobius"/>
    </source>
</evidence>
<dbReference type="KEGG" id="tng:GSTEN00031569G001"/>
<name>Q4RNG5_TETNG</name>
<dbReference type="Ensembl" id="ENSTNIT00000020376.1">
    <property type="protein sequence ID" value="ENSTNIP00000020145.1"/>
    <property type="gene ID" value="ENSTNIG00000017019.1"/>
</dbReference>
<organism evidence="2">
    <name type="scientific">Tetraodon nigroviridis</name>
    <name type="common">Spotted green pufferfish</name>
    <name type="synonym">Chelonodon nigroviridis</name>
    <dbReference type="NCBI Taxonomy" id="99883"/>
    <lineage>
        <taxon>Eukaryota</taxon>
        <taxon>Metazoa</taxon>
        <taxon>Chordata</taxon>
        <taxon>Craniata</taxon>
        <taxon>Vertebrata</taxon>
        <taxon>Euteleostomi</taxon>
        <taxon>Actinopterygii</taxon>
        <taxon>Neopterygii</taxon>
        <taxon>Teleostei</taxon>
        <taxon>Neoteleostei</taxon>
        <taxon>Acanthomorphata</taxon>
        <taxon>Eupercaria</taxon>
        <taxon>Tetraodontiformes</taxon>
        <taxon>Tetradontoidea</taxon>
        <taxon>Tetraodontidae</taxon>
        <taxon>Tetraodon</taxon>
    </lineage>
</organism>
<keyword evidence="1" id="KW-0812">Transmembrane</keyword>
<keyword evidence="1" id="KW-0472">Membrane</keyword>
<gene>
    <name evidence="2" type="ORF">GSTENG00031569001</name>
</gene>
<reference evidence="3" key="3">
    <citation type="submission" date="2025-05" db="UniProtKB">
        <authorList>
            <consortium name="Ensembl"/>
        </authorList>
    </citation>
    <scope>IDENTIFICATION</scope>
</reference>